<evidence type="ECO:0000313" key="6">
    <source>
        <dbReference type="EMBL" id="AUN93933.1"/>
    </source>
</evidence>
<keyword evidence="3" id="KW-0597">Phosphoprotein</keyword>
<keyword evidence="7" id="KW-1185">Reference proteome</keyword>
<dbReference type="RefSeq" id="WP_102246007.1">
    <property type="nucleotide sequence ID" value="NZ_CP025682.1"/>
</dbReference>
<evidence type="ECO:0000313" key="7">
    <source>
        <dbReference type="Proteomes" id="UP000242205"/>
    </source>
</evidence>
<sequence>MGSNMLHSQGGLPAAAPSAQREVLLGLLGSSPPAREDIATLATDDPLLVHAMFHACPLDGGLEQALSEALAERVERIGASLLSAWITLQEGVREPGSRTDLALRGFALRCADLARQLAMRSDYPFPDEARLAGLWSRLSQMLRLDPAHAGRTGSAAALNARLAAECGAEGPLADALELVEADDERILSAHPLARLLWCASRLASPDGGTPDAVLARVAGVDSACLHEIREHCPIALAPQGPPETSALAPAAAQPVSRKLLEAALAGYARTAFEGLTGDALRARLHAGARLLCATAPALVVVARGERLAALPLTDARTEAHWAAADMPLDDPLSVVALAARSATPTSCHGDEGGSPARSVRDWQLARWIGRHGFVCVPFSCEGAPAAIVVAPERVQMPPPDATRMLLALVSAAASVASAQQRHDEAERALRREVETLHREHARRTAHEARNPLSVIRSYLQLMPQRHPEARGLAEDMDLVQAEIDRLGALIETFTEAPQATVEPAFCRVPELLHDLRAAVGEPLFERRGIHLELRTSAGLPPVAMPASKLRQVLLNLLHNAADILHPGGRCTIALAGEVWADGVRCLEIRVIDNGPGLPPERLADPFMPRPSSKGGHHEGLGLAISRQLLADWHGRILCRSQNGIGTSFQLLVPVRDSE</sequence>
<dbReference type="InterPro" id="IPR003594">
    <property type="entry name" value="HATPase_dom"/>
</dbReference>
<gene>
    <name evidence="6" type="ORF">C0099_02610</name>
</gene>
<dbReference type="AlphaFoldDB" id="A0A2I6S3U1"/>
<feature type="domain" description="Histidine kinase" evidence="5">
    <location>
        <begin position="443"/>
        <end position="656"/>
    </location>
</feature>
<dbReference type="SMART" id="SM00387">
    <property type="entry name" value="HATPase_c"/>
    <property type="match status" value="1"/>
</dbReference>
<dbReference type="SUPFAM" id="SSF47384">
    <property type="entry name" value="Homodimeric domain of signal transducing histidine kinase"/>
    <property type="match status" value="1"/>
</dbReference>
<dbReference type="Pfam" id="PF00512">
    <property type="entry name" value="HisKA"/>
    <property type="match status" value="1"/>
</dbReference>
<evidence type="ECO:0000259" key="5">
    <source>
        <dbReference type="PROSITE" id="PS50109"/>
    </source>
</evidence>
<dbReference type="Gene3D" id="1.10.287.130">
    <property type="match status" value="1"/>
</dbReference>
<dbReference type="KEGG" id="atw:C0099_02610"/>
<keyword evidence="4" id="KW-0175">Coiled coil</keyword>
<dbReference type="Gene3D" id="3.30.565.10">
    <property type="entry name" value="Histidine kinase-like ATPase, C-terminal domain"/>
    <property type="match status" value="1"/>
</dbReference>
<dbReference type="PANTHER" id="PTHR43547:SF2">
    <property type="entry name" value="HYBRID SIGNAL TRANSDUCTION HISTIDINE KINASE C"/>
    <property type="match status" value="1"/>
</dbReference>
<dbReference type="Proteomes" id="UP000242205">
    <property type="component" value="Chromosome"/>
</dbReference>
<dbReference type="InterPro" id="IPR003661">
    <property type="entry name" value="HisK_dim/P_dom"/>
</dbReference>
<evidence type="ECO:0000256" key="3">
    <source>
        <dbReference type="ARBA" id="ARBA00022553"/>
    </source>
</evidence>
<dbReference type="InterPro" id="IPR005467">
    <property type="entry name" value="His_kinase_dom"/>
</dbReference>
<dbReference type="InterPro" id="IPR004358">
    <property type="entry name" value="Sig_transdc_His_kin-like_C"/>
</dbReference>
<dbReference type="SUPFAM" id="SSF55874">
    <property type="entry name" value="ATPase domain of HSP90 chaperone/DNA topoisomerase II/histidine kinase"/>
    <property type="match status" value="1"/>
</dbReference>
<proteinExistence type="predicted"/>
<dbReference type="InterPro" id="IPR036097">
    <property type="entry name" value="HisK_dim/P_sf"/>
</dbReference>
<protein>
    <recommendedName>
        <fullName evidence="2">histidine kinase</fullName>
        <ecNumber evidence="2">2.7.13.3</ecNumber>
    </recommendedName>
</protein>
<evidence type="ECO:0000256" key="4">
    <source>
        <dbReference type="SAM" id="Coils"/>
    </source>
</evidence>
<dbReference type="EC" id="2.7.13.3" evidence="2"/>
<dbReference type="Pfam" id="PF02518">
    <property type="entry name" value="HATPase_c"/>
    <property type="match status" value="1"/>
</dbReference>
<feature type="coiled-coil region" evidence="4">
    <location>
        <begin position="408"/>
        <end position="435"/>
    </location>
</feature>
<evidence type="ECO:0000256" key="1">
    <source>
        <dbReference type="ARBA" id="ARBA00000085"/>
    </source>
</evidence>
<organism evidence="6 7">
    <name type="scientific">Pseudazoarcus pumilus</name>
    <dbReference type="NCBI Taxonomy" id="2067960"/>
    <lineage>
        <taxon>Bacteria</taxon>
        <taxon>Pseudomonadati</taxon>
        <taxon>Pseudomonadota</taxon>
        <taxon>Betaproteobacteria</taxon>
        <taxon>Rhodocyclales</taxon>
        <taxon>Zoogloeaceae</taxon>
        <taxon>Pseudazoarcus</taxon>
    </lineage>
</organism>
<reference evidence="6 7" key="1">
    <citation type="submission" date="2018-01" db="EMBL/GenBank/DDBJ databases">
        <authorList>
            <person name="Fu G.-Y."/>
        </authorList>
    </citation>
    <scope>NUCLEOTIDE SEQUENCE [LARGE SCALE GENOMIC DNA]</scope>
    <source>
        <strain evidence="6 7">SY39</strain>
    </source>
</reference>
<dbReference type="CDD" id="cd00082">
    <property type="entry name" value="HisKA"/>
    <property type="match status" value="1"/>
</dbReference>
<dbReference type="EMBL" id="CP025682">
    <property type="protein sequence ID" value="AUN93933.1"/>
    <property type="molecule type" value="Genomic_DNA"/>
</dbReference>
<evidence type="ECO:0000256" key="2">
    <source>
        <dbReference type="ARBA" id="ARBA00012438"/>
    </source>
</evidence>
<name>A0A2I6S3U1_9RHOO</name>
<dbReference type="PANTHER" id="PTHR43547">
    <property type="entry name" value="TWO-COMPONENT HISTIDINE KINASE"/>
    <property type="match status" value="1"/>
</dbReference>
<dbReference type="PRINTS" id="PR00344">
    <property type="entry name" value="BCTRLSENSOR"/>
</dbReference>
<dbReference type="InterPro" id="IPR036890">
    <property type="entry name" value="HATPase_C_sf"/>
</dbReference>
<dbReference type="PROSITE" id="PS50109">
    <property type="entry name" value="HIS_KIN"/>
    <property type="match status" value="1"/>
</dbReference>
<dbReference type="GO" id="GO:0000155">
    <property type="term" value="F:phosphorelay sensor kinase activity"/>
    <property type="evidence" value="ECO:0007669"/>
    <property type="project" value="InterPro"/>
</dbReference>
<accession>A0A2I6S3U1</accession>
<comment type="catalytic activity">
    <reaction evidence="1">
        <text>ATP + protein L-histidine = ADP + protein N-phospho-L-histidine.</text>
        <dbReference type="EC" id="2.7.13.3"/>
    </reaction>
</comment>